<dbReference type="AlphaFoldDB" id="A0ABD2XH13"/>
<organism evidence="1 2">
    <name type="scientific">Trichogramma kaykai</name>
    <dbReference type="NCBI Taxonomy" id="54128"/>
    <lineage>
        <taxon>Eukaryota</taxon>
        <taxon>Metazoa</taxon>
        <taxon>Ecdysozoa</taxon>
        <taxon>Arthropoda</taxon>
        <taxon>Hexapoda</taxon>
        <taxon>Insecta</taxon>
        <taxon>Pterygota</taxon>
        <taxon>Neoptera</taxon>
        <taxon>Endopterygota</taxon>
        <taxon>Hymenoptera</taxon>
        <taxon>Apocrita</taxon>
        <taxon>Proctotrupomorpha</taxon>
        <taxon>Chalcidoidea</taxon>
        <taxon>Trichogrammatidae</taxon>
        <taxon>Trichogramma</taxon>
    </lineage>
</organism>
<accession>A0ABD2XH13</accession>
<evidence type="ECO:0000313" key="1">
    <source>
        <dbReference type="EMBL" id="KAL3403946.1"/>
    </source>
</evidence>
<gene>
    <name evidence="1" type="ORF">TKK_003349</name>
</gene>
<dbReference type="EMBL" id="JBJJXI010000027">
    <property type="protein sequence ID" value="KAL3403946.1"/>
    <property type="molecule type" value="Genomic_DNA"/>
</dbReference>
<protein>
    <submittedName>
        <fullName evidence="1">Uncharacterized protein</fullName>
    </submittedName>
</protein>
<comment type="caution">
    <text evidence="1">The sequence shown here is derived from an EMBL/GenBank/DDBJ whole genome shotgun (WGS) entry which is preliminary data.</text>
</comment>
<reference evidence="1 2" key="1">
    <citation type="journal article" date="2024" name="bioRxiv">
        <title>A reference genome for Trichogramma kaykai: A tiny desert-dwelling parasitoid wasp with competing sex-ratio distorters.</title>
        <authorList>
            <person name="Culotta J."/>
            <person name="Lindsey A.R."/>
        </authorList>
    </citation>
    <scope>NUCLEOTIDE SEQUENCE [LARGE SCALE GENOMIC DNA]</scope>
    <source>
        <strain evidence="1 2">KSX58</strain>
    </source>
</reference>
<name>A0ABD2XH13_9HYME</name>
<proteinExistence type="predicted"/>
<evidence type="ECO:0000313" key="2">
    <source>
        <dbReference type="Proteomes" id="UP001627154"/>
    </source>
</evidence>
<sequence length="76" mass="8783">MNELQTNYLVLIMYKRRVGDEKENIFLAALTSKCSCCALCTTCTNELPRYFLFSAYAQTSARTHTRTHVHQKYGKV</sequence>
<dbReference type="Proteomes" id="UP001627154">
    <property type="component" value="Unassembled WGS sequence"/>
</dbReference>
<keyword evidence="2" id="KW-1185">Reference proteome</keyword>